<keyword evidence="2" id="KW-1185">Reference proteome</keyword>
<comment type="caution">
    <text evidence="1">The sequence shown here is derived from an EMBL/GenBank/DDBJ whole genome shotgun (WGS) entry which is preliminary data.</text>
</comment>
<sequence>MSPSDISTIPFPIIRSSRDPVFPPEVIELIIHETWKLPLTTSERARFMKTSLLVNVHWLSAFARESCMDVHLISSSYAMWYDGITFKKSFAYPVLAGIDGFAARDLARSFTVHCVKPKLNAQSQLERHPAFTYPMGLSSYIVSIRLQQSFFPNFNGQVAVQFANDAMGLMDLCNVHFPPALRSIKRSALPVRDSTRSSWTLQLSGLRPIHAMPLYHLLTKFAEMANQDTSNAIPLIYEYSCEQIHQAYC</sequence>
<dbReference type="EMBL" id="MU806938">
    <property type="protein sequence ID" value="KAJ3832508.1"/>
    <property type="molecule type" value="Genomic_DNA"/>
</dbReference>
<accession>A0AA38NXL2</accession>
<evidence type="ECO:0000313" key="2">
    <source>
        <dbReference type="Proteomes" id="UP001163846"/>
    </source>
</evidence>
<protein>
    <submittedName>
        <fullName evidence="1">Uncharacterized protein</fullName>
    </submittedName>
</protein>
<reference evidence="1" key="1">
    <citation type="submission" date="2022-08" db="EMBL/GenBank/DDBJ databases">
        <authorList>
            <consortium name="DOE Joint Genome Institute"/>
            <person name="Min B."/>
            <person name="Riley R."/>
            <person name="Sierra-Patev S."/>
            <person name="Naranjo-Ortiz M."/>
            <person name="Looney B."/>
            <person name="Konkel Z."/>
            <person name="Slot J.C."/>
            <person name="Sakamoto Y."/>
            <person name="Steenwyk J.L."/>
            <person name="Rokas A."/>
            <person name="Carro J."/>
            <person name="Camarero S."/>
            <person name="Ferreira P."/>
            <person name="Molpeceres G."/>
            <person name="Ruiz-Duenas F.J."/>
            <person name="Serrano A."/>
            <person name="Henrissat B."/>
            <person name="Drula E."/>
            <person name="Hughes K.W."/>
            <person name="Mata J.L."/>
            <person name="Ishikawa N.K."/>
            <person name="Vargas-Isla R."/>
            <person name="Ushijima S."/>
            <person name="Smith C.A."/>
            <person name="Ahrendt S."/>
            <person name="Andreopoulos W."/>
            <person name="He G."/>
            <person name="Labutti K."/>
            <person name="Lipzen A."/>
            <person name="Ng V."/>
            <person name="Sandor L."/>
            <person name="Barry K."/>
            <person name="Martinez A.T."/>
            <person name="Xiao Y."/>
            <person name="Gibbons J.G."/>
            <person name="Terashima K."/>
            <person name="Hibbett D.S."/>
            <person name="Grigoriev I.V."/>
        </authorList>
    </citation>
    <scope>NUCLEOTIDE SEQUENCE</scope>
    <source>
        <strain evidence="1">TFB9207</strain>
    </source>
</reference>
<evidence type="ECO:0000313" key="1">
    <source>
        <dbReference type="EMBL" id="KAJ3832508.1"/>
    </source>
</evidence>
<proteinExistence type="predicted"/>
<dbReference type="Proteomes" id="UP001163846">
    <property type="component" value="Unassembled WGS sequence"/>
</dbReference>
<gene>
    <name evidence="1" type="ORF">F5878DRAFT_666509</name>
</gene>
<organism evidence="1 2">
    <name type="scientific">Lentinula raphanica</name>
    <dbReference type="NCBI Taxonomy" id="153919"/>
    <lineage>
        <taxon>Eukaryota</taxon>
        <taxon>Fungi</taxon>
        <taxon>Dikarya</taxon>
        <taxon>Basidiomycota</taxon>
        <taxon>Agaricomycotina</taxon>
        <taxon>Agaricomycetes</taxon>
        <taxon>Agaricomycetidae</taxon>
        <taxon>Agaricales</taxon>
        <taxon>Marasmiineae</taxon>
        <taxon>Omphalotaceae</taxon>
        <taxon>Lentinula</taxon>
    </lineage>
</organism>
<dbReference type="AlphaFoldDB" id="A0AA38NXL2"/>
<name>A0AA38NXL2_9AGAR</name>